<evidence type="ECO:0000256" key="3">
    <source>
        <dbReference type="ARBA" id="ARBA00022723"/>
    </source>
</evidence>
<dbReference type="PANTHER" id="PTHR10816">
    <property type="entry name" value="MYELIN TRANSCRIPTION FACTOR 1-RELATED"/>
    <property type="match status" value="1"/>
</dbReference>
<dbReference type="GO" id="GO:0000981">
    <property type="term" value="F:DNA-binding transcription factor activity, RNA polymerase II-specific"/>
    <property type="evidence" value="ECO:0007669"/>
    <property type="project" value="TreeGrafter"/>
</dbReference>
<evidence type="ECO:0000256" key="6">
    <source>
        <dbReference type="ARBA" id="ARBA00022833"/>
    </source>
</evidence>
<evidence type="ECO:0000256" key="10">
    <source>
        <dbReference type="ARBA" id="ARBA00023242"/>
    </source>
</evidence>
<keyword evidence="6" id="KW-0862">Zinc</keyword>
<dbReference type="AlphaFoldDB" id="A0A8S4AHE6"/>
<sequence length="169" mass="18207">TDASRADKKESRCPTPGCDGTGHVTGLYPHHRSLSGCPHKDRVPPEIVAMYENVLKCPTPGCTGRGHVNSNRNSHRSLSGCPIAAAEKLAKAQEKHQSCDGSKSNQASDRVLSTPRSNLAKELEKYSKTSFDYSAFDATGNHPAYGKRAIAPKVHGQRDTSPKGYDGTF</sequence>
<feature type="domain" description="Myelin transcription factor 1" evidence="13">
    <location>
        <begin position="111"/>
        <end position="166"/>
    </location>
</feature>
<dbReference type="InterPro" id="IPR013681">
    <property type="entry name" value="Myelin_TF"/>
</dbReference>
<feature type="region of interest" description="Disordered" evidence="12">
    <location>
        <begin position="1"/>
        <end position="22"/>
    </location>
</feature>
<evidence type="ECO:0000259" key="13">
    <source>
        <dbReference type="Pfam" id="PF08474"/>
    </source>
</evidence>
<reference evidence="14" key="1">
    <citation type="submission" date="2021-05" db="EMBL/GenBank/DDBJ databases">
        <authorList>
            <person name="Tigano A."/>
        </authorList>
    </citation>
    <scope>NUCLEOTIDE SEQUENCE</scope>
</reference>
<protein>
    <submittedName>
        <fullName evidence="14">(Atlantic silverside) hypothetical protein</fullName>
    </submittedName>
</protein>
<organism evidence="14 15">
    <name type="scientific">Menidia menidia</name>
    <name type="common">Atlantic silverside</name>
    <dbReference type="NCBI Taxonomy" id="238744"/>
    <lineage>
        <taxon>Eukaryota</taxon>
        <taxon>Metazoa</taxon>
        <taxon>Chordata</taxon>
        <taxon>Craniata</taxon>
        <taxon>Vertebrata</taxon>
        <taxon>Euteleostomi</taxon>
        <taxon>Actinopterygii</taxon>
        <taxon>Neopterygii</taxon>
        <taxon>Teleostei</taxon>
        <taxon>Neoteleostei</taxon>
        <taxon>Acanthomorphata</taxon>
        <taxon>Ovalentaria</taxon>
        <taxon>Atherinomorphae</taxon>
        <taxon>Atheriniformes</taxon>
        <taxon>Atherinopsidae</taxon>
        <taxon>Menidiinae</taxon>
        <taxon>Menidia</taxon>
    </lineage>
</organism>
<dbReference type="Gene3D" id="4.10.320.30">
    <property type="match status" value="2"/>
</dbReference>
<dbReference type="GO" id="GO:0008270">
    <property type="term" value="F:zinc ion binding"/>
    <property type="evidence" value="ECO:0007669"/>
    <property type="project" value="UniProtKB-KW"/>
</dbReference>
<evidence type="ECO:0000256" key="4">
    <source>
        <dbReference type="ARBA" id="ARBA00022737"/>
    </source>
</evidence>
<dbReference type="PANTHER" id="PTHR10816:SF11">
    <property type="entry name" value="MYELIN TRANSCRIPTION FACTOR 1-LIKE PROTEIN"/>
    <property type="match status" value="1"/>
</dbReference>
<keyword evidence="9" id="KW-0804">Transcription</keyword>
<keyword evidence="4" id="KW-0677">Repeat</keyword>
<dbReference type="InterPro" id="IPR002515">
    <property type="entry name" value="Znf_C2H2C"/>
</dbReference>
<keyword evidence="8" id="KW-0238">DNA-binding</keyword>
<comment type="caution">
    <text evidence="14">The sequence shown here is derived from an EMBL/GenBank/DDBJ whole genome shotgun (WGS) entry which is preliminary data.</text>
</comment>
<comment type="subcellular location">
    <subcellularLocation>
        <location evidence="1">Nucleus</location>
    </subcellularLocation>
</comment>
<dbReference type="FunFam" id="4.10.320.30:FF:000001">
    <property type="entry name" value="Myelin transcription factor 1-like, a"/>
    <property type="match status" value="2"/>
</dbReference>
<keyword evidence="3" id="KW-0479">Metal-binding</keyword>
<dbReference type="InterPro" id="IPR036060">
    <property type="entry name" value="Znf_C2H2C_sf"/>
</dbReference>
<feature type="compositionally biased region" description="Polar residues" evidence="12">
    <location>
        <begin position="99"/>
        <end position="108"/>
    </location>
</feature>
<keyword evidence="10" id="KW-0539">Nucleus</keyword>
<evidence type="ECO:0000256" key="5">
    <source>
        <dbReference type="ARBA" id="ARBA00022771"/>
    </source>
</evidence>
<dbReference type="GO" id="GO:0000978">
    <property type="term" value="F:RNA polymerase II cis-regulatory region sequence-specific DNA binding"/>
    <property type="evidence" value="ECO:0007669"/>
    <property type="project" value="TreeGrafter"/>
</dbReference>
<keyword evidence="5 11" id="KW-0863">Zinc-finger</keyword>
<evidence type="ECO:0000256" key="2">
    <source>
        <dbReference type="ARBA" id="ARBA00010194"/>
    </source>
</evidence>
<evidence type="ECO:0000256" key="8">
    <source>
        <dbReference type="ARBA" id="ARBA00023125"/>
    </source>
</evidence>
<dbReference type="GO" id="GO:0005634">
    <property type="term" value="C:nucleus"/>
    <property type="evidence" value="ECO:0007669"/>
    <property type="project" value="UniProtKB-SubCell"/>
</dbReference>
<dbReference type="SUPFAM" id="SSF103637">
    <property type="entry name" value="CCHHC domain"/>
    <property type="match status" value="2"/>
</dbReference>
<comment type="similarity">
    <text evidence="2">Belongs to the MYT1 family.</text>
</comment>
<dbReference type="Pfam" id="PF08474">
    <property type="entry name" value="MYT1"/>
    <property type="match status" value="1"/>
</dbReference>
<dbReference type="Proteomes" id="UP000677803">
    <property type="component" value="Unassembled WGS sequence"/>
</dbReference>
<evidence type="ECO:0000256" key="7">
    <source>
        <dbReference type="ARBA" id="ARBA00023015"/>
    </source>
</evidence>
<feature type="non-terminal residue" evidence="14">
    <location>
        <position position="169"/>
    </location>
</feature>
<keyword evidence="15" id="KW-1185">Reference proteome</keyword>
<gene>
    <name evidence="14" type="ORF">MMEN_LOCUS2936</name>
</gene>
<name>A0A8S4AHE6_9TELE</name>
<evidence type="ECO:0000313" key="15">
    <source>
        <dbReference type="Proteomes" id="UP000677803"/>
    </source>
</evidence>
<evidence type="ECO:0000256" key="12">
    <source>
        <dbReference type="SAM" id="MobiDB-lite"/>
    </source>
</evidence>
<feature type="region of interest" description="Disordered" evidence="12">
    <location>
        <begin position="92"/>
        <end position="116"/>
    </location>
</feature>
<evidence type="ECO:0000256" key="11">
    <source>
        <dbReference type="PROSITE-ProRule" id="PRU01143"/>
    </source>
</evidence>
<dbReference type="PROSITE" id="PS51802">
    <property type="entry name" value="ZF_CCHHC"/>
    <property type="match status" value="2"/>
</dbReference>
<dbReference type="OrthoDB" id="8950717at2759"/>
<feature type="region of interest" description="Disordered" evidence="12">
    <location>
        <begin position="142"/>
        <end position="169"/>
    </location>
</feature>
<evidence type="ECO:0000256" key="1">
    <source>
        <dbReference type="ARBA" id="ARBA00004123"/>
    </source>
</evidence>
<feature type="non-terminal residue" evidence="14">
    <location>
        <position position="1"/>
    </location>
</feature>
<dbReference type="EMBL" id="CAJRST010002224">
    <property type="protein sequence ID" value="CAG5866188.1"/>
    <property type="molecule type" value="Genomic_DNA"/>
</dbReference>
<dbReference type="Pfam" id="PF01530">
    <property type="entry name" value="zf-C2HC"/>
    <property type="match status" value="2"/>
</dbReference>
<evidence type="ECO:0000256" key="9">
    <source>
        <dbReference type="ARBA" id="ARBA00023163"/>
    </source>
</evidence>
<feature type="compositionally biased region" description="Basic and acidic residues" evidence="12">
    <location>
        <begin position="1"/>
        <end position="12"/>
    </location>
</feature>
<accession>A0A8S4AHE6</accession>
<evidence type="ECO:0000313" key="14">
    <source>
        <dbReference type="EMBL" id="CAG5866188.1"/>
    </source>
</evidence>
<proteinExistence type="inferred from homology"/>
<keyword evidence="7" id="KW-0805">Transcription regulation</keyword>